<dbReference type="GO" id="GO:0005525">
    <property type="term" value="F:GTP binding"/>
    <property type="evidence" value="ECO:0007669"/>
    <property type="project" value="UniProtKB-KW"/>
</dbReference>
<keyword evidence="3" id="KW-0378">Hydrolase</keyword>
<evidence type="ECO:0000256" key="2">
    <source>
        <dbReference type="ARBA" id="ARBA00022741"/>
    </source>
</evidence>
<evidence type="ECO:0000256" key="1">
    <source>
        <dbReference type="ARBA" id="ARBA00005429"/>
    </source>
</evidence>
<dbReference type="PANTHER" id="PTHR32341">
    <property type="entry name" value="INTERFERON-INDUCIBLE GTPASE"/>
    <property type="match status" value="1"/>
</dbReference>
<dbReference type="InterPro" id="IPR030385">
    <property type="entry name" value="G_IRG_dom"/>
</dbReference>
<reference evidence="6 7" key="2">
    <citation type="submission" date="2019-04" db="EMBL/GenBank/DDBJ databases">
        <title>The genome sequence of big-headed turtle.</title>
        <authorList>
            <person name="Gong S."/>
        </authorList>
    </citation>
    <scope>NUCLEOTIDE SEQUENCE [LARGE SCALE GENOMIC DNA]</scope>
    <source>
        <strain evidence="6">DO16091913</strain>
        <tissue evidence="6">Muscle</tissue>
    </source>
</reference>
<evidence type="ECO:0000256" key="4">
    <source>
        <dbReference type="ARBA" id="ARBA00023134"/>
    </source>
</evidence>
<keyword evidence="7" id="KW-1185">Reference proteome</keyword>
<dbReference type="InterPro" id="IPR027417">
    <property type="entry name" value="P-loop_NTPase"/>
</dbReference>
<protein>
    <submittedName>
        <fullName evidence="6">Taperin</fullName>
    </submittedName>
</protein>
<dbReference type="PROSITE" id="PS51716">
    <property type="entry name" value="G_IRG"/>
    <property type="match status" value="1"/>
</dbReference>
<dbReference type="SUPFAM" id="SSF52540">
    <property type="entry name" value="P-loop containing nucleoside triphosphate hydrolases"/>
    <property type="match status" value="1"/>
</dbReference>
<organism evidence="6 7">
    <name type="scientific">Platysternon megacephalum</name>
    <name type="common">big-headed turtle</name>
    <dbReference type="NCBI Taxonomy" id="55544"/>
    <lineage>
        <taxon>Eukaryota</taxon>
        <taxon>Metazoa</taxon>
        <taxon>Chordata</taxon>
        <taxon>Craniata</taxon>
        <taxon>Vertebrata</taxon>
        <taxon>Euteleostomi</taxon>
        <taxon>Archelosauria</taxon>
        <taxon>Testudinata</taxon>
        <taxon>Testudines</taxon>
        <taxon>Cryptodira</taxon>
        <taxon>Durocryptodira</taxon>
        <taxon>Testudinoidea</taxon>
        <taxon>Platysternidae</taxon>
        <taxon>Platysternon</taxon>
    </lineage>
</organism>
<dbReference type="OrthoDB" id="422720at2759"/>
<comment type="caution">
    <text evidence="6">The sequence shown here is derived from an EMBL/GenBank/DDBJ whole genome shotgun (WGS) entry which is preliminary data.</text>
</comment>
<evidence type="ECO:0000256" key="3">
    <source>
        <dbReference type="ARBA" id="ARBA00022801"/>
    </source>
</evidence>
<evidence type="ECO:0000313" key="6">
    <source>
        <dbReference type="EMBL" id="TFJ95910.1"/>
    </source>
</evidence>
<keyword evidence="2" id="KW-0547">Nucleotide-binding</keyword>
<dbReference type="GO" id="GO:0003924">
    <property type="term" value="F:GTPase activity"/>
    <property type="evidence" value="ECO:0007669"/>
    <property type="project" value="TreeGrafter"/>
</dbReference>
<name>A0A4D9DF30_9SAUR</name>
<proteinExistence type="inferred from homology"/>
<dbReference type="Pfam" id="PF05049">
    <property type="entry name" value="IIGP"/>
    <property type="match status" value="1"/>
</dbReference>
<dbReference type="Gene3D" id="3.40.50.300">
    <property type="entry name" value="P-loop containing nucleotide triphosphate hydrolases"/>
    <property type="match status" value="1"/>
</dbReference>
<feature type="domain" description="IRG-type G" evidence="5">
    <location>
        <begin position="46"/>
        <end position="233"/>
    </location>
</feature>
<dbReference type="FunFam" id="3.40.50.300:FF:000541">
    <property type="entry name" value="Immunity related GTPase M"/>
    <property type="match status" value="1"/>
</dbReference>
<evidence type="ECO:0000313" key="7">
    <source>
        <dbReference type="Proteomes" id="UP000297703"/>
    </source>
</evidence>
<reference evidence="6 7" key="1">
    <citation type="submission" date="2019-04" db="EMBL/GenBank/DDBJ databases">
        <title>Draft genome of the big-headed turtle Platysternon megacephalum.</title>
        <authorList>
            <person name="Gong S."/>
        </authorList>
    </citation>
    <scope>NUCLEOTIDE SEQUENCE [LARGE SCALE GENOMIC DNA]</scope>
    <source>
        <strain evidence="6">DO16091913</strain>
        <tissue evidence="6">Muscle</tissue>
    </source>
</reference>
<dbReference type="PANTHER" id="PTHR32341:SF17">
    <property type="entry name" value="IRG-TYPE G DOMAIN-CONTAINING PROTEIN"/>
    <property type="match status" value="1"/>
</dbReference>
<dbReference type="GO" id="GO:0016020">
    <property type="term" value="C:membrane"/>
    <property type="evidence" value="ECO:0007669"/>
    <property type="project" value="InterPro"/>
</dbReference>
<sequence length="419" mass="46061">MAGLDAKELPKISEEDMEALKAAVGEGNLTEAAAKAKETLEMVDKITLDIAVTGNTGSGKSSFVNAIRGLRDEGEGAAKTGFIESTMDPTPYPHPTYPNVTVWDLPGIGTETFKSDTYLEQVGFSRYDFFIIISSTRFTSHDISLAQAIQTQKKTFYFVRSKVDQDLTNEKRRYDESNRPHQYSESAILDAIRENCIKCLKTGGVASPRVFLLTRWALGMYDFPKLQETLVDELPGHKRLALLRSLSNVSKETLEKKKEQLQRQIWLKSLVSCGVAALPIPGLSTVCDIAILMTSLKEFCRDFGLNENALAALARQADKPVAELKAVIKSPLSEEITKDLVIKLLTKCAAGAVKYSTYLFEFVPVVGSVVSAAVSLPTTYFMLKSFLDDVAADAARVLEVVMEGAISNSEKQHENPQTP</sequence>
<comment type="similarity">
    <text evidence="1">Belongs to the TRAFAC class dynamin-like GTPase superfamily. IRG family.</text>
</comment>
<dbReference type="InterPro" id="IPR051515">
    <property type="entry name" value="IRG"/>
</dbReference>
<dbReference type="STRING" id="55544.A0A4D9DF30"/>
<gene>
    <name evidence="6" type="ORF">DR999_PMT22362</name>
</gene>
<evidence type="ECO:0000259" key="5">
    <source>
        <dbReference type="PROSITE" id="PS51716"/>
    </source>
</evidence>
<keyword evidence="4" id="KW-0342">GTP-binding</keyword>
<dbReference type="InterPro" id="IPR007743">
    <property type="entry name" value="Immunity-related_GTPase-like"/>
</dbReference>
<dbReference type="Proteomes" id="UP000297703">
    <property type="component" value="Unassembled WGS sequence"/>
</dbReference>
<dbReference type="EMBL" id="QXTE01001000">
    <property type="protein sequence ID" value="TFJ95910.1"/>
    <property type="molecule type" value="Genomic_DNA"/>
</dbReference>
<accession>A0A4D9DF30</accession>
<dbReference type="AlphaFoldDB" id="A0A4D9DF30"/>